<evidence type="ECO:0000313" key="1">
    <source>
        <dbReference type="EMBL" id="MDQ0119878.1"/>
    </source>
</evidence>
<evidence type="ECO:0008006" key="3">
    <source>
        <dbReference type="Google" id="ProtNLM"/>
    </source>
</evidence>
<proteinExistence type="predicted"/>
<feature type="non-terminal residue" evidence="1">
    <location>
        <position position="137"/>
    </location>
</feature>
<comment type="caution">
    <text evidence="1">The sequence shown here is derived from an EMBL/GenBank/DDBJ whole genome shotgun (WGS) entry which is preliminary data.</text>
</comment>
<dbReference type="Proteomes" id="UP001226389">
    <property type="component" value="Unassembled WGS sequence"/>
</dbReference>
<name>A0ABT9UJQ8_9MICC</name>
<accession>A0ABT9UJQ8</accession>
<evidence type="ECO:0000313" key="2">
    <source>
        <dbReference type="Proteomes" id="UP001226389"/>
    </source>
</evidence>
<gene>
    <name evidence="1" type="ORF">J2T22_003073</name>
</gene>
<reference evidence="1 2" key="1">
    <citation type="submission" date="2023-07" db="EMBL/GenBank/DDBJ databases">
        <title>Sorghum-associated microbial communities from plants grown in Nebraska, USA.</title>
        <authorList>
            <person name="Schachtman D."/>
        </authorList>
    </citation>
    <scope>NUCLEOTIDE SEQUENCE [LARGE SCALE GENOMIC DNA]</scope>
    <source>
        <strain evidence="1 2">DS994</strain>
    </source>
</reference>
<organism evidence="1 2">
    <name type="scientific">Pseudarthrobacter defluvii</name>
    <dbReference type="NCBI Taxonomy" id="410837"/>
    <lineage>
        <taxon>Bacteria</taxon>
        <taxon>Bacillati</taxon>
        <taxon>Actinomycetota</taxon>
        <taxon>Actinomycetes</taxon>
        <taxon>Micrococcales</taxon>
        <taxon>Micrococcaceae</taxon>
        <taxon>Pseudarthrobacter</taxon>
    </lineage>
</organism>
<dbReference type="EMBL" id="JAUSSY010000010">
    <property type="protein sequence ID" value="MDQ0119878.1"/>
    <property type="molecule type" value="Genomic_DNA"/>
</dbReference>
<protein>
    <recommendedName>
        <fullName evidence="3">Roadblock/LAMTOR2 domain-containing protein</fullName>
    </recommendedName>
</protein>
<keyword evidence="2" id="KW-1185">Reference proteome</keyword>
<sequence>MGKAAVARAFGEIRAALAVLNAEVDGAGAVPFSAADPLAGLADGCLEILAGSREVEAGIAGLKARAAVTYADTAHVVAGPDVPVRAQEMAVAAEIGCVLALGPRASSSFLVTSHAVTATLPRTLEALQAGVISWSHA</sequence>